<dbReference type="InterPro" id="IPR029058">
    <property type="entry name" value="AB_hydrolase_fold"/>
</dbReference>
<dbReference type="Gene3D" id="1.10.260.130">
    <property type="match status" value="1"/>
</dbReference>
<dbReference type="AlphaFoldDB" id="A0A7D6VE33"/>
<dbReference type="PANTHER" id="PTHR34853">
    <property type="match status" value="1"/>
</dbReference>
<keyword evidence="3" id="KW-1185">Reference proteome</keyword>
<dbReference type="KEGG" id="nhu:H0264_13400"/>
<dbReference type="RefSeq" id="WP_181584255.1">
    <property type="nucleotide sequence ID" value="NZ_CP059399.1"/>
</dbReference>
<organism evidence="2 3">
    <name type="scientific">Nocardia huaxiensis</name>
    <dbReference type="NCBI Taxonomy" id="2755382"/>
    <lineage>
        <taxon>Bacteria</taxon>
        <taxon>Bacillati</taxon>
        <taxon>Actinomycetota</taxon>
        <taxon>Actinomycetes</taxon>
        <taxon>Mycobacteriales</taxon>
        <taxon>Nocardiaceae</taxon>
        <taxon>Nocardia</taxon>
    </lineage>
</organism>
<dbReference type="Pfam" id="PF03583">
    <property type="entry name" value="LIP"/>
    <property type="match status" value="1"/>
</dbReference>
<name>A0A7D6VE33_9NOCA</name>
<evidence type="ECO:0000313" key="2">
    <source>
        <dbReference type="EMBL" id="QLY33091.1"/>
    </source>
</evidence>
<accession>A0A7D6VE33</accession>
<feature type="chain" id="PRO_5039157778" description="Triacylglycerol lipase" evidence="1">
    <location>
        <begin position="18"/>
        <end position="446"/>
    </location>
</feature>
<dbReference type="InterPro" id="IPR005152">
    <property type="entry name" value="Lipase_secreted"/>
</dbReference>
<dbReference type="Proteomes" id="UP000515512">
    <property type="component" value="Chromosome"/>
</dbReference>
<gene>
    <name evidence="2" type="ORF">H0264_13400</name>
</gene>
<evidence type="ECO:0000313" key="3">
    <source>
        <dbReference type="Proteomes" id="UP000515512"/>
    </source>
</evidence>
<dbReference type="SUPFAM" id="SSF53474">
    <property type="entry name" value="alpha/beta-Hydrolases"/>
    <property type="match status" value="1"/>
</dbReference>
<dbReference type="Gene3D" id="3.40.50.1820">
    <property type="entry name" value="alpha/beta hydrolase"/>
    <property type="match status" value="1"/>
</dbReference>
<dbReference type="EMBL" id="CP059399">
    <property type="protein sequence ID" value="QLY33091.1"/>
    <property type="molecule type" value="Genomic_DNA"/>
</dbReference>
<keyword evidence="1" id="KW-0732">Signal</keyword>
<feature type="signal peptide" evidence="1">
    <location>
        <begin position="1"/>
        <end position="17"/>
    </location>
</feature>
<dbReference type="GO" id="GO:0016042">
    <property type="term" value="P:lipid catabolic process"/>
    <property type="evidence" value="ECO:0007669"/>
    <property type="project" value="InterPro"/>
</dbReference>
<evidence type="ECO:0008006" key="4">
    <source>
        <dbReference type="Google" id="ProtNLM"/>
    </source>
</evidence>
<sequence length="446" mass="45999">MLLAVGFSLAAPVSVSAEVADDFYQPPAGYEMLSPGTILRTRAVQVKALQQFPLRVQAWQLLYRTTDGDGRPYASVTTVMIPEGPVQTRPLLSYQMAYDAIQRECMPSYSMIAGGVTDPADVSKQSGRSTVPYEVALAATGLAKGWAVAVPDPGGIDNHFLTPRLMGYTTLDGIRAAESFTPLGLPGADTEVALWGYSGGGVATSWAAEVQPAYAPELNIAGAAIGAPVQDFGAAMRSADGRYTAGLIPIGMAAMAKDSPEFAEHLDRHLSPLGRAEVAAAALNCTATTVSANRFRTVNELLSTSLDEALADPVIGAAITARARGAAVPTTPLYVLNGVHDEVSSIAAVDDLVANYCARGASITYVRDAVPDSVIGSHGIVALTGAGGILAWLDRALSTPGPVQPAGCTTTTVASTALDPVGAAALPDYVDAALRTLLGQALGTGR</sequence>
<dbReference type="GO" id="GO:0004806">
    <property type="term" value="F:triacylglycerol lipase activity"/>
    <property type="evidence" value="ECO:0007669"/>
    <property type="project" value="InterPro"/>
</dbReference>
<reference evidence="2 3" key="1">
    <citation type="submission" date="2020-07" db="EMBL/GenBank/DDBJ databases">
        <authorList>
            <person name="Zhuang K."/>
            <person name="Ran Y."/>
        </authorList>
    </citation>
    <scope>NUCLEOTIDE SEQUENCE [LARGE SCALE GENOMIC DNA]</scope>
    <source>
        <strain evidence="2 3">WCH-YHL-001</strain>
    </source>
</reference>
<proteinExistence type="predicted"/>
<protein>
    <recommendedName>
        <fullName evidence="4">Triacylglycerol lipase</fullName>
    </recommendedName>
</protein>
<dbReference type="PANTHER" id="PTHR34853:SF1">
    <property type="entry name" value="LIPASE 5"/>
    <property type="match status" value="1"/>
</dbReference>
<evidence type="ECO:0000256" key="1">
    <source>
        <dbReference type="SAM" id="SignalP"/>
    </source>
</evidence>